<name>A0AAV4SPM8_CAEEX</name>
<accession>A0AAV4SPM8</accession>
<reference evidence="1 2" key="1">
    <citation type="submission" date="2021-06" db="EMBL/GenBank/DDBJ databases">
        <title>Caerostris extrusa draft genome.</title>
        <authorList>
            <person name="Kono N."/>
            <person name="Arakawa K."/>
        </authorList>
    </citation>
    <scope>NUCLEOTIDE SEQUENCE [LARGE SCALE GENOMIC DNA]</scope>
</reference>
<gene>
    <name evidence="1" type="ORF">CEXT_58401</name>
</gene>
<dbReference type="AlphaFoldDB" id="A0AAV4SPM8"/>
<feature type="non-terminal residue" evidence="1">
    <location>
        <position position="1"/>
    </location>
</feature>
<evidence type="ECO:0000313" key="2">
    <source>
        <dbReference type="Proteomes" id="UP001054945"/>
    </source>
</evidence>
<sequence length="82" mass="8408">KNPQSEVRRGTRAALNAAKHGFGVSLIAGGTAQRHPAGGVSLFSHSDTDSSGRPQNFAGLPLRELCSNLIGGVGFSSHQPNG</sequence>
<evidence type="ECO:0000313" key="1">
    <source>
        <dbReference type="EMBL" id="GIY35725.1"/>
    </source>
</evidence>
<keyword evidence="2" id="KW-1185">Reference proteome</keyword>
<dbReference type="EMBL" id="BPLR01009953">
    <property type="protein sequence ID" value="GIY35725.1"/>
    <property type="molecule type" value="Genomic_DNA"/>
</dbReference>
<protein>
    <submittedName>
        <fullName evidence="1">Uncharacterized protein</fullName>
    </submittedName>
</protein>
<dbReference type="Proteomes" id="UP001054945">
    <property type="component" value="Unassembled WGS sequence"/>
</dbReference>
<comment type="caution">
    <text evidence="1">The sequence shown here is derived from an EMBL/GenBank/DDBJ whole genome shotgun (WGS) entry which is preliminary data.</text>
</comment>
<proteinExistence type="predicted"/>
<organism evidence="1 2">
    <name type="scientific">Caerostris extrusa</name>
    <name type="common">Bark spider</name>
    <name type="synonym">Caerostris bankana</name>
    <dbReference type="NCBI Taxonomy" id="172846"/>
    <lineage>
        <taxon>Eukaryota</taxon>
        <taxon>Metazoa</taxon>
        <taxon>Ecdysozoa</taxon>
        <taxon>Arthropoda</taxon>
        <taxon>Chelicerata</taxon>
        <taxon>Arachnida</taxon>
        <taxon>Araneae</taxon>
        <taxon>Araneomorphae</taxon>
        <taxon>Entelegynae</taxon>
        <taxon>Araneoidea</taxon>
        <taxon>Araneidae</taxon>
        <taxon>Caerostris</taxon>
    </lineage>
</organism>